<dbReference type="RefSeq" id="WP_295817733.1">
    <property type="nucleotide sequence ID" value="NZ_JBHRZG010000006.1"/>
</dbReference>
<keyword evidence="3" id="KW-0574">Periplasm</keyword>
<evidence type="ECO:0000256" key="3">
    <source>
        <dbReference type="ARBA" id="ARBA00022764"/>
    </source>
</evidence>
<evidence type="ECO:0000256" key="2">
    <source>
        <dbReference type="ARBA" id="ARBA00004418"/>
    </source>
</evidence>
<evidence type="ECO:0000256" key="1">
    <source>
        <dbReference type="ARBA" id="ARBA00004203"/>
    </source>
</evidence>
<protein>
    <submittedName>
        <fullName evidence="6">Prepilin-type N-terminal cleavage/methylation domain-containing protein</fullName>
    </submittedName>
</protein>
<dbReference type="SUPFAM" id="SSF54523">
    <property type="entry name" value="Pili subunits"/>
    <property type="match status" value="1"/>
</dbReference>
<evidence type="ECO:0000313" key="7">
    <source>
        <dbReference type="Proteomes" id="UP001595803"/>
    </source>
</evidence>
<keyword evidence="4" id="KW-0998">Cell outer membrane</keyword>
<dbReference type="Proteomes" id="UP001595803">
    <property type="component" value="Unassembled WGS sequence"/>
</dbReference>
<dbReference type="NCBIfam" id="TIGR02532">
    <property type="entry name" value="IV_pilin_GFxxxE"/>
    <property type="match status" value="1"/>
</dbReference>
<keyword evidence="5" id="KW-0812">Transmembrane</keyword>
<feature type="transmembrane region" description="Helical" evidence="5">
    <location>
        <begin position="12"/>
        <end position="37"/>
    </location>
</feature>
<evidence type="ECO:0000256" key="4">
    <source>
        <dbReference type="ARBA" id="ARBA00023237"/>
    </source>
</evidence>
<reference evidence="7" key="1">
    <citation type="journal article" date="2019" name="Int. J. Syst. Evol. Microbiol.">
        <title>The Global Catalogue of Microorganisms (GCM) 10K type strain sequencing project: providing services to taxonomists for standard genome sequencing and annotation.</title>
        <authorList>
            <consortium name="The Broad Institute Genomics Platform"/>
            <consortium name="The Broad Institute Genome Sequencing Center for Infectious Disease"/>
            <person name="Wu L."/>
            <person name="Ma J."/>
        </authorList>
    </citation>
    <scope>NUCLEOTIDE SEQUENCE [LARGE SCALE GENOMIC DNA]</scope>
    <source>
        <strain evidence="7">CCTCC AB 2017081</strain>
    </source>
</reference>
<evidence type="ECO:0000256" key="5">
    <source>
        <dbReference type="SAM" id="Phobius"/>
    </source>
</evidence>
<organism evidence="6 7">
    <name type="scientific">Deinococcus rufus</name>
    <dbReference type="NCBI Taxonomy" id="2136097"/>
    <lineage>
        <taxon>Bacteria</taxon>
        <taxon>Thermotogati</taxon>
        <taxon>Deinococcota</taxon>
        <taxon>Deinococci</taxon>
        <taxon>Deinococcales</taxon>
        <taxon>Deinococcaceae</taxon>
        <taxon>Deinococcus</taxon>
    </lineage>
</organism>
<name>A0ABV7Z8B9_9DEIO</name>
<evidence type="ECO:0000313" key="6">
    <source>
        <dbReference type="EMBL" id="MFC3832510.1"/>
    </source>
</evidence>
<keyword evidence="7" id="KW-1185">Reference proteome</keyword>
<dbReference type="EMBL" id="JBHRZG010000006">
    <property type="protein sequence ID" value="MFC3832510.1"/>
    <property type="molecule type" value="Genomic_DNA"/>
</dbReference>
<sequence>MERGGRLHGAHAGFTIIEILVTIALLSVIVLVVLTPLTGFFGLTRRSNDQVTATQITQRALETIRGEWLSVARYDQRCVKTPLPTTFPPLDIQITNLDPDGQSLGSVPWRGECDAVAPLSPPDRAPLRRVQVTRSDDTGRVLSQLTVLVDRP</sequence>
<keyword evidence="5" id="KW-1133">Transmembrane helix</keyword>
<gene>
    <name evidence="6" type="ORF">ACFOSB_06525</name>
</gene>
<comment type="caution">
    <text evidence="6">The sequence shown here is derived from an EMBL/GenBank/DDBJ whole genome shotgun (WGS) entry which is preliminary data.</text>
</comment>
<comment type="subcellular location">
    <subcellularLocation>
        <location evidence="1">Cell outer membrane</location>
        <topology evidence="1">Single-pass membrane protein</topology>
    </subcellularLocation>
    <subcellularLocation>
        <location evidence="2">Periplasm</location>
    </subcellularLocation>
</comment>
<proteinExistence type="predicted"/>
<dbReference type="Pfam" id="PF07963">
    <property type="entry name" value="N_methyl"/>
    <property type="match status" value="1"/>
</dbReference>
<keyword evidence="5" id="KW-0472">Membrane</keyword>
<dbReference type="InterPro" id="IPR045584">
    <property type="entry name" value="Pilin-like"/>
</dbReference>
<dbReference type="InterPro" id="IPR012902">
    <property type="entry name" value="N_methyl_site"/>
</dbReference>
<accession>A0ABV7Z8B9</accession>